<dbReference type="PANTHER" id="PTHR46599">
    <property type="entry name" value="PIGGYBAC TRANSPOSABLE ELEMENT-DERIVED PROTEIN 4"/>
    <property type="match status" value="1"/>
</dbReference>
<accession>A0A7R8YTB2</accession>
<name>A0A7R8YTB2_HERIL</name>
<dbReference type="PROSITE" id="PS50878">
    <property type="entry name" value="RT_POL"/>
    <property type="match status" value="1"/>
</dbReference>
<dbReference type="Pfam" id="PF13843">
    <property type="entry name" value="DDE_Tnp_1_7"/>
    <property type="match status" value="1"/>
</dbReference>
<evidence type="ECO:0000313" key="3">
    <source>
        <dbReference type="Proteomes" id="UP000594454"/>
    </source>
</evidence>
<dbReference type="SUPFAM" id="SSF56672">
    <property type="entry name" value="DNA/RNA polymerases"/>
    <property type="match status" value="1"/>
</dbReference>
<gene>
    <name evidence="2" type="ORF">HERILL_LOCUS4595</name>
</gene>
<keyword evidence="3" id="KW-1185">Reference proteome</keyword>
<dbReference type="GO" id="GO:0071897">
    <property type="term" value="P:DNA biosynthetic process"/>
    <property type="evidence" value="ECO:0007669"/>
    <property type="project" value="UniProtKB-ARBA"/>
</dbReference>
<feature type="domain" description="Reverse transcriptase" evidence="1">
    <location>
        <begin position="548"/>
        <end position="748"/>
    </location>
</feature>
<organism evidence="2 3">
    <name type="scientific">Hermetia illucens</name>
    <name type="common">Black soldier fly</name>
    <dbReference type="NCBI Taxonomy" id="343691"/>
    <lineage>
        <taxon>Eukaryota</taxon>
        <taxon>Metazoa</taxon>
        <taxon>Ecdysozoa</taxon>
        <taxon>Arthropoda</taxon>
        <taxon>Hexapoda</taxon>
        <taxon>Insecta</taxon>
        <taxon>Pterygota</taxon>
        <taxon>Neoptera</taxon>
        <taxon>Endopterygota</taxon>
        <taxon>Diptera</taxon>
        <taxon>Brachycera</taxon>
        <taxon>Stratiomyomorpha</taxon>
        <taxon>Stratiomyidae</taxon>
        <taxon>Hermetiinae</taxon>
        <taxon>Hermetia</taxon>
    </lineage>
</organism>
<sequence length="748" mass="85284">MDFIEVAESFSDEDEEVSEIEDYESGDEEIEVSDDDLEEIILEDLPEYLSRDKTIQWYEHPFRHSRRSTNPSLQPGITRYAASRISDIQSSFDLFLPPQLETIILRNTNREGRRVLGATFEDIDTPTLRAYIGLLILAGVYRSNNEATESLWDADVQFFEPSYRTKRSRRSHDSFVLMIGPRGVAAGKQTSLHPSASCGTRGGRCPFRQYMPMKPAKYGMKNWVACDSGTSYVWNIQPYTGRINNTPERNQGMRVVQDLTAGLKGYNITVDNFFTSYELAQKLLKRGITSVGTIRKNKPSIPRVLLESKKWPAQSSKFAFTKDTTLVTYVPKKNRSVILQSTLHTTNSINNKENKKPLIIEDYNASKGAVDTLDKLVACYSTKRKTKRWPVAVFCNIIDISCYNAFILFTQVEPDWNKSKLYRRRLFLEQLGRALVNPYMQMRKSLPRALASADIVLKSRNLTDDTNNTTTTKEESAKRGRCKFCPKDIKTSFTCNNCKRQQEEREARQDEKYKQWSDEIFNEKEVNEEQKESAQEVACRENEKSQYEGTPEVVEQIAETTKQLRDSPEEPEEGEEGPVVGQNVKLVLQKVSNQEGNIQKEVIQQENANEIPKPMDGGLKKRKSTIDCINSVINSIQHLKSKKLVPIAVIVDFTNAFELVDIDILSEILTNIRTPIELHSWIINFLSNRTLTLNTMQTVVNNGLPQGSCLNPTLFNLYTAELHKISDAQNQIFQFADDCLLLTSGPTI</sequence>
<protein>
    <recommendedName>
        <fullName evidence="1">Reverse transcriptase domain-containing protein</fullName>
    </recommendedName>
</protein>
<dbReference type="AlphaFoldDB" id="A0A7R8YTB2"/>
<dbReference type="Pfam" id="PF00078">
    <property type="entry name" value="RVT_1"/>
    <property type="match status" value="1"/>
</dbReference>
<dbReference type="InterPro" id="IPR000477">
    <property type="entry name" value="RT_dom"/>
</dbReference>
<dbReference type="PANTHER" id="PTHR46599:SF6">
    <property type="entry name" value="DUAL SPECIFICITY PHOSPHATASE 26"/>
    <property type="match status" value="1"/>
</dbReference>
<dbReference type="InParanoid" id="A0A7R8YTB2"/>
<dbReference type="Proteomes" id="UP000594454">
    <property type="component" value="Chromosome 2"/>
</dbReference>
<proteinExistence type="predicted"/>
<reference evidence="2 3" key="1">
    <citation type="submission" date="2020-11" db="EMBL/GenBank/DDBJ databases">
        <authorList>
            <person name="Wallbank WR R."/>
            <person name="Pardo Diaz C."/>
            <person name="Kozak K."/>
            <person name="Martin S."/>
            <person name="Jiggins C."/>
            <person name="Moest M."/>
            <person name="Warren A I."/>
            <person name="Generalovic N T."/>
            <person name="Byers J.R.P. K."/>
            <person name="Montejo-Kovacevich G."/>
            <person name="Yen C E."/>
        </authorList>
    </citation>
    <scope>NUCLEOTIDE SEQUENCE [LARGE SCALE GENOMIC DNA]</scope>
</reference>
<dbReference type="InterPro" id="IPR029526">
    <property type="entry name" value="PGBD"/>
</dbReference>
<dbReference type="OrthoDB" id="8123139at2759"/>
<evidence type="ECO:0000313" key="2">
    <source>
        <dbReference type="EMBL" id="CAD7081494.1"/>
    </source>
</evidence>
<dbReference type="InterPro" id="IPR043502">
    <property type="entry name" value="DNA/RNA_pol_sf"/>
</dbReference>
<evidence type="ECO:0000259" key="1">
    <source>
        <dbReference type="PROSITE" id="PS50878"/>
    </source>
</evidence>
<dbReference type="EMBL" id="LR899010">
    <property type="protein sequence ID" value="CAD7081494.1"/>
    <property type="molecule type" value="Genomic_DNA"/>
</dbReference>